<name>A0ABD5W6K0_9EURY</name>
<keyword evidence="3" id="KW-1185">Reference proteome</keyword>
<protein>
    <submittedName>
        <fullName evidence="2">Phosphotransferase enzyme family protein</fullName>
    </submittedName>
</protein>
<proteinExistence type="predicted"/>
<accession>A0ABD5W6K0</accession>
<dbReference type="SUPFAM" id="SSF56112">
    <property type="entry name" value="Protein kinase-like (PK-like)"/>
    <property type="match status" value="1"/>
</dbReference>
<organism evidence="2 3">
    <name type="scientific">Halovenus salina</name>
    <dbReference type="NCBI Taxonomy" id="1510225"/>
    <lineage>
        <taxon>Archaea</taxon>
        <taxon>Methanobacteriati</taxon>
        <taxon>Methanobacteriota</taxon>
        <taxon>Stenosarchaea group</taxon>
        <taxon>Halobacteria</taxon>
        <taxon>Halobacteriales</taxon>
        <taxon>Haloarculaceae</taxon>
        <taxon>Halovenus</taxon>
    </lineage>
</organism>
<evidence type="ECO:0000313" key="3">
    <source>
        <dbReference type="Proteomes" id="UP001596445"/>
    </source>
</evidence>
<gene>
    <name evidence="2" type="ORF">ACFQQG_09350</name>
</gene>
<evidence type="ECO:0000313" key="2">
    <source>
        <dbReference type="EMBL" id="MFC7058342.1"/>
    </source>
</evidence>
<dbReference type="Pfam" id="PF01636">
    <property type="entry name" value="APH"/>
    <property type="match status" value="1"/>
</dbReference>
<dbReference type="AlphaFoldDB" id="A0ABD5W6K0"/>
<dbReference type="GeneID" id="76630334"/>
<dbReference type="InterPro" id="IPR011009">
    <property type="entry name" value="Kinase-like_dom_sf"/>
</dbReference>
<dbReference type="Proteomes" id="UP001596445">
    <property type="component" value="Unassembled WGS sequence"/>
</dbReference>
<dbReference type="RefSeq" id="WP_267161043.1">
    <property type="nucleotide sequence ID" value="NZ_CP112972.1"/>
</dbReference>
<dbReference type="Gene3D" id="3.90.1200.10">
    <property type="match status" value="1"/>
</dbReference>
<dbReference type="InterPro" id="IPR051678">
    <property type="entry name" value="AGP_Transferase"/>
</dbReference>
<dbReference type="PANTHER" id="PTHR21310:SF15">
    <property type="entry name" value="AMINOGLYCOSIDE PHOSPHOTRANSFERASE DOMAIN-CONTAINING PROTEIN"/>
    <property type="match status" value="1"/>
</dbReference>
<evidence type="ECO:0000259" key="1">
    <source>
        <dbReference type="Pfam" id="PF01636"/>
    </source>
</evidence>
<reference evidence="2 3" key="1">
    <citation type="journal article" date="2019" name="Int. J. Syst. Evol. Microbiol.">
        <title>The Global Catalogue of Microorganisms (GCM) 10K type strain sequencing project: providing services to taxonomists for standard genome sequencing and annotation.</title>
        <authorList>
            <consortium name="The Broad Institute Genomics Platform"/>
            <consortium name="The Broad Institute Genome Sequencing Center for Infectious Disease"/>
            <person name="Wu L."/>
            <person name="Ma J."/>
        </authorList>
    </citation>
    <scope>NUCLEOTIDE SEQUENCE [LARGE SCALE GENOMIC DNA]</scope>
    <source>
        <strain evidence="2 3">JCM 30072</strain>
    </source>
</reference>
<comment type="caution">
    <text evidence="2">The sequence shown here is derived from an EMBL/GenBank/DDBJ whole genome shotgun (WGS) entry which is preliminary data.</text>
</comment>
<dbReference type="InterPro" id="IPR002575">
    <property type="entry name" value="Aminoglycoside_PTrfase"/>
</dbReference>
<sequence length="296" mass="32395">MAGPPQRVEHIVEAALSCGVRSCEQATGGRVAQTYLLELDSGPGRAVCKLGGPSVRTGDVIEPLVLELVTETTEIVAPSVLASGLVRENGSTTRWALYEFLDGSPPTPFPSLGDDCSRILRDAGAMLGELHATHAFDRTGGLARNGDDLVVERPAGVWIPEQGRRLAEHAGCDTEDWQPVLTHGDLFPGNLLVDDGATAVLDWGNAHVTTAGYALARAEMRFVDWFWPSLSAATREQLRHELREGYRRYRPLPPDYETLGTAYKLLWLGQSAERLARHVTTSRGRAQLRRHLRSLL</sequence>
<dbReference type="EMBL" id="JBHSZI010000001">
    <property type="protein sequence ID" value="MFC7058342.1"/>
    <property type="molecule type" value="Genomic_DNA"/>
</dbReference>
<feature type="domain" description="Aminoglycoside phosphotransferase" evidence="1">
    <location>
        <begin position="24"/>
        <end position="252"/>
    </location>
</feature>
<dbReference type="PANTHER" id="PTHR21310">
    <property type="entry name" value="AMINOGLYCOSIDE PHOSPHOTRANSFERASE-RELATED-RELATED"/>
    <property type="match status" value="1"/>
</dbReference>